<dbReference type="InterPro" id="IPR042063">
    <property type="entry name" value="Ubi_acti_E1_SCCH"/>
</dbReference>
<dbReference type="Gene3D" id="3.10.290.60">
    <property type="entry name" value="Ubiquitin-activating enzyme E1, UFD domain"/>
    <property type="match status" value="1"/>
</dbReference>
<feature type="domain" description="Ubiquitin-activating enzyme E1 C-terminal" evidence="9">
    <location>
        <begin position="979"/>
        <end position="1118"/>
    </location>
</feature>
<dbReference type="InterPro" id="IPR035985">
    <property type="entry name" value="Ubiquitin-activating_enz"/>
</dbReference>
<comment type="caution">
    <text evidence="10">The sequence shown here is derived from an EMBL/GenBank/DDBJ whole genome shotgun (WGS) entry which is preliminary data.</text>
</comment>
<dbReference type="InterPro" id="IPR018965">
    <property type="entry name" value="Ub-activating_enz_E1_C"/>
</dbReference>
<protein>
    <submittedName>
        <fullName evidence="10">Ubiquitin-activating enzyme E1</fullName>
    </submittedName>
</protein>
<dbReference type="InterPro" id="IPR000011">
    <property type="entry name" value="UBQ/SUMO-activ_enz_E1-like"/>
</dbReference>
<dbReference type="SMART" id="SM00985">
    <property type="entry name" value="UBA_e1_C"/>
    <property type="match status" value="1"/>
</dbReference>
<keyword evidence="4 8" id="KW-0547">Nucleotide-binding</keyword>
<organism evidence="10 11">
    <name type="scientific">Gregarina niphandrodes</name>
    <name type="common">Septate eugregarine</name>
    <dbReference type="NCBI Taxonomy" id="110365"/>
    <lineage>
        <taxon>Eukaryota</taxon>
        <taxon>Sar</taxon>
        <taxon>Alveolata</taxon>
        <taxon>Apicomplexa</taxon>
        <taxon>Conoidasida</taxon>
        <taxon>Gregarinasina</taxon>
        <taxon>Eugregarinorida</taxon>
        <taxon>Gregarinidae</taxon>
        <taxon>Gregarina</taxon>
    </lineage>
</organism>
<evidence type="ECO:0000256" key="3">
    <source>
        <dbReference type="ARBA" id="ARBA00022598"/>
    </source>
</evidence>
<dbReference type="VEuPathDB" id="CryptoDB:GNI_052120"/>
<accession>A0A023B9A9</accession>
<dbReference type="InterPro" id="IPR038252">
    <property type="entry name" value="UBA_E1_C_sf"/>
</dbReference>
<dbReference type="InterPro" id="IPR018075">
    <property type="entry name" value="UBQ-activ_enz_E1"/>
</dbReference>
<dbReference type="PANTHER" id="PTHR10953">
    <property type="entry name" value="UBIQUITIN-ACTIVATING ENZYME E1"/>
    <property type="match status" value="1"/>
</dbReference>
<dbReference type="GO" id="GO:0031510">
    <property type="term" value="C:SUMO activating enzyme complex"/>
    <property type="evidence" value="ECO:0007669"/>
    <property type="project" value="TreeGrafter"/>
</dbReference>
<sequence length="1123" mass="123942">MSGVDLALYSRQLGTYGLETMSRLGSLRVLISGLQGTGVEVAKNVILAGPSSVTLHDDTTTEMVDLGSNFYLSEADVGVRSRADASVHDLRSLNNYVDVSVFHGLVDSAVIERHDVVVVSNYDRVRCEELSLMCRENKALFIAVNLYGLAASIFVDFGDAFHVKDVDGEEPKTLVVENLNFASPGTLTIQCNEDRRVPLTSGDTVALSGVELFDQTPDNMRLAKSVTDVPLVVTGTTHYSLTVERKAARAVIEGGVAEGGDSVFEPTVVAVSGHVRQLKVGRTLSFRNYQDSCLRPIPEGQDSLALVDFAKFGRAEQLHICTQAILQFSTKEGRLPECGNGDLTKLTNLARSLNSQYKEVSAGGEEKMLSEEEAKLGKPVWVEEVDLGVLEKLARYTDVNISPMCVILGGIVAQEVVKATGKFTPIHQWLYFDVFEVVNGLDYKTADFTPTNSRYDDYIAIWGREWQKKIQDTNLFLVGTGALGCEYLKNFAMIGLGITPNGGMITLTDMDRIELSNLNRQFLFRKEHVGHSKSKTAAEVVKKMNKEAQIKCLEARVGIETEGDIFTEKFWQNLDIVINALDNVPSRLYIDGKCVWHMKPLIESGTLGTKGNVQVIVPRMTESYGDSRDPPEESIPLCTLRHFPNQIEHTMEWSRDLFQGRFADAVQETQNVLKFKEKAIQLLQSQMGEQQLIDTLNRIKALLHIIFPGPTIEKCVHAAIEHFQKLFRDDIAQLLHNFPADHVNNDGTPFWCGSKRPPQPIDFDVKDPLHVQFVIASTNLLADAIGLSASTLDEGVLERVVDQHNFEPFKPRNIVIPTDDSELDSKSQPTSTLQNLMVNEVDSIKSEILSLVTQSGDVATKLVSVDFEKDDDQHIAFVASAGNLRARNYKIPEVPEWKAKIIAGKIIPAIATTTAMITGLATLEMIKVLTRNLVREKNETESVMADAGTAALDRSDSKQVCNGDQSASVLSGRRPLEDYKNAFANLSLPLLLLSEPGSCKQMKSVDYDPIVGGPVRCKPDPFTSWDKVEIMLEPGALVKDLVDQITKKFDTEVSVISAGNVCLYMSYTKDNKLLLPFKQVVEDAAKNKNSDLKVGQGYCVVQACCTDEDGVDVTIPVIKCSYQ</sequence>
<dbReference type="Pfam" id="PF09358">
    <property type="entry name" value="E1_UFD"/>
    <property type="match status" value="1"/>
</dbReference>
<dbReference type="Gene3D" id="3.40.50.12550">
    <property type="entry name" value="Ubiquitin-activating enzyme E1, inactive adenylation domain, subdomain 2"/>
    <property type="match status" value="1"/>
</dbReference>
<dbReference type="EMBL" id="AFNH02000398">
    <property type="protein sequence ID" value="EZG71894.1"/>
    <property type="molecule type" value="Genomic_DNA"/>
</dbReference>
<keyword evidence="3 8" id="KW-0436">Ligase</keyword>
<dbReference type="NCBIfam" id="TIGR01408">
    <property type="entry name" value="Ube1"/>
    <property type="match status" value="1"/>
</dbReference>
<evidence type="ECO:0000256" key="2">
    <source>
        <dbReference type="ARBA" id="ARBA00005673"/>
    </source>
</evidence>
<reference evidence="10" key="1">
    <citation type="submission" date="2013-12" db="EMBL/GenBank/DDBJ databases">
        <authorList>
            <person name="Omoto C.K."/>
            <person name="Sibley D."/>
            <person name="Venepally P."/>
            <person name="Hadjithomas M."/>
            <person name="Karamycheva S."/>
            <person name="Brunk B."/>
            <person name="Roos D."/>
            <person name="Caler E."/>
            <person name="Lorenzi H."/>
        </authorList>
    </citation>
    <scope>NUCLEOTIDE SEQUENCE</scope>
</reference>
<dbReference type="GO" id="GO:0004839">
    <property type="term" value="F:ubiquitin activating enzyme activity"/>
    <property type="evidence" value="ECO:0007669"/>
    <property type="project" value="UniProtKB-EC"/>
</dbReference>
<dbReference type="InterPro" id="IPR000594">
    <property type="entry name" value="ThiF_NAD_FAD-bd"/>
</dbReference>
<dbReference type="InterPro" id="IPR042449">
    <property type="entry name" value="Ub-E1_IAD_1"/>
</dbReference>
<evidence type="ECO:0000256" key="1">
    <source>
        <dbReference type="ARBA" id="ARBA00004906"/>
    </source>
</evidence>
<keyword evidence="6 8" id="KW-0067">ATP-binding</keyword>
<dbReference type="GO" id="GO:0005737">
    <property type="term" value="C:cytoplasm"/>
    <property type="evidence" value="ECO:0007669"/>
    <property type="project" value="TreeGrafter"/>
</dbReference>
<dbReference type="InterPro" id="IPR042302">
    <property type="entry name" value="E1_FCCH_sf"/>
</dbReference>
<dbReference type="PROSITE" id="PS00865">
    <property type="entry name" value="UBIQUITIN_ACTIVAT_2"/>
    <property type="match status" value="1"/>
</dbReference>
<evidence type="ECO:0000313" key="11">
    <source>
        <dbReference type="Proteomes" id="UP000019763"/>
    </source>
</evidence>
<evidence type="ECO:0000256" key="6">
    <source>
        <dbReference type="ARBA" id="ARBA00022840"/>
    </source>
</evidence>
<dbReference type="PRINTS" id="PR01849">
    <property type="entry name" value="UBIQUITINACT"/>
</dbReference>
<dbReference type="PANTHER" id="PTHR10953:SF4">
    <property type="entry name" value="UBIQUITIN-ACTIVATING ENZYME E1 C-TERMINAL DOMAIN-CONTAINING PROTEIN"/>
    <property type="match status" value="1"/>
</dbReference>
<dbReference type="InterPro" id="IPR045886">
    <property type="entry name" value="ThiF/MoeB/HesA"/>
</dbReference>
<evidence type="ECO:0000259" key="9">
    <source>
        <dbReference type="SMART" id="SM00985"/>
    </source>
</evidence>
<dbReference type="GO" id="GO:0019948">
    <property type="term" value="F:SUMO activating enzyme activity"/>
    <property type="evidence" value="ECO:0007669"/>
    <property type="project" value="TreeGrafter"/>
</dbReference>
<evidence type="ECO:0000256" key="7">
    <source>
        <dbReference type="PROSITE-ProRule" id="PRU10132"/>
    </source>
</evidence>
<dbReference type="Gene3D" id="2.40.30.180">
    <property type="entry name" value="Ubiquitin-activating enzyme E1, FCCH domain"/>
    <property type="match status" value="1"/>
</dbReference>
<gene>
    <name evidence="10" type="ORF">GNI_052120</name>
</gene>
<dbReference type="GO" id="GO:0016925">
    <property type="term" value="P:protein sumoylation"/>
    <property type="evidence" value="ECO:0007669"/>
    <property type="project" value="TreeGrafter"/>
</dbReference>
<dbReference type="Gene3D" id="3.50.50.80">
    <property type="entry name" value="Ubiquitin-activating enzyme E1, inactive adenylation domain, subdomain 1"/>
    <property type="match status" value="1"/>
</dbReference>
<evidence type="ECO:0000256" key="4">
    <source>
        <dbReference type="ARBA" id="ARBA00022741"/>
    </source>
</evidence>
<dbReference type="OrthoDB" id="10252231at2759"/>
<comment type="similarity">
    <text evidence="2 8">Belongs to the ubiquitin-activating E1 family.</text>
</comment>
<keyword evidence="5 8" id="KW-0833">Ubl conjugation pathway</keyword>
<evidence type="ECO:0000256" key="8">
    <source>
        <dbReference type="RuleBase" id="RU000519"/>
    </source>
</evidence>
<comment type="pathway">
    <text evidence="1">Protein modification; protein ubiquitination.</text>
</comment>
<dbReference type="InterPro" id="IPR019572">
    <property type="entry name" value="UBA_E1_SCCH"/>
</dbReference>
<evidence type="ECO:0000313" key="10">
    <source>
        <dbReference type="EMBL" id="EZG71894.1"/>
    </source>
</evidence>
<dbReference type="UniPathway" id="UPA00143"/>
<dbReference type="GO" id="GO:0005524">
    <property type="term" value="F:ATP binding"/>
    <property type="evidence" value="ECO:0007669"/>
    <property type="project" value="UniProtKB-KW"/>
</dbReference>
<dbReference type="SUPFAM" id="SSF69572">
    <property type="entry name" value="Activating enzymes of the ubiquitin-like proteins"/>
    <property type="match status" value="2"/>
</dbReference>
<keyword evidence="11" id="KW-1185">Reference proteome</keyword>
<proteinExistence type="inferred from homology"/>
<dbReference type="AlphaFoldDB" id="A0A023B9A9"/>
<evidence type="ECO:0000256" key="5">
    <source>
        <dbReference type="ARBA" id="ARBA00022786"/>
    </source>
</evidence>
<dbReference type="Gene3D" id="1.10.10.2660">
    <property type="entry name" value="Ubiquitin-activating enzyme E1, SCCH domain"/>
    <property type="match status" value="1"/>
</dbReference>
<dbReference type="RefSeq" id="XP_011129804.1">
    <property type="nucleotide sequence ID" value="XM_011131502.1"/>
</dbReference>
<dbReference type="eggNOG" id="KOG2012">
    <property type="taxonomic scope" value="Eukaryota"/>
</dbReference>
<dbReference type="GeneID" id="22911926"/>
<dbReference type="Gene3D" id="3.40.50.720">
    <property type="entry name" value="NAD(P)-binding Rossmann-like Domain"/>
    <property type="match status" value="1"/>
</dbReference>
<dbReference type="OMA" id="GANLHAF"/>
<dbReference type="Pfam" id="PF00899">
    <property type="entry name" value="ThiF"/>
    <property type="match status" value="2"/>
</dbReference>
<dbReference type="Pfam" id="PF10585">
    <property type="entry name" value="UBA_E1_SCCH"/>
    <property type="match status" value="1"/>
</dbReference>
<name>A0A023B9A9_GRENI</name>
<dbReference type="Proteomes" id="UP000019763">
    <property type="component" value="Unassembled WGS sequence"/>
</dbReference>
<feature type="active site" description="Glycyl thioester intermediate" evidence="7">
    <location>
        <position position="638"/>
    </location>
</feature>
<dbReference type="InterPro" id="IPR033127">
    <property type="entry name" value="UBQ-activ_enz_E1_Cys_AS"/>
</dbReference>